<sequence length="216" mass="24881">MKVLIAEDDIAINDLIRMNLHDIGFICSCVFDGLAAADLLERDSFDLVLLDIMLPDENGFELLEYIRPLGIPVIIITARSSLTDKVKGLKLGADDYIVKPFSIVELMARIEAILRRYNKDQRVLVVEDLEINTASRLVTKGGVPVELTLKEYELLVMLVRNKNIALFRETLFERVWDSDFMGNTRTLDLHIQRLRRKLGWEDKIRTVYKVGYRLEV</sequence>
<dbReference type="EMBL" id="CP035758">
    <property type="protein sequence ID" value="QBD80963.1"/>
    <property type="molecule type" value="Genomic_DNA"/>
</dbReference>
<dbReference type="PROSITE" id="PS50110">
    <property type="entry name" value="RESPONSE_REGULATORY"/>
    <property type="match status" value="1"/>
</dbReference>
<dbReference type="Pfam" id="PF00486">
    <property type="entry name" value="Trans_reg_C"/>
    <property type="match status" value="1"/>
</dbReference>
<dbReference type="Gene3D" id="3.40.50.2300">
    <property type="match status" value="1"/>
</dbReference>
<keyword evidence="1 4" id="KW-0597">Phosphoprotein</keyword>
<dbReference type="GO" id="GO:0000976">
    <property type="term" value="F:transcription cis-regulatory region binding"/>
    <property type="evidence" value="ECO:0007669"/>
    <property type="project" value="TreeGrafter"/>
</dbReference>
<dbReference type="SMART" id="SM00862">
    <property type="entry name" value="Trans_reg_C"/>
    <property type="match status" value="1"/>
</dbReference>
<feature type="modified residue" description="4-aspartylphosphate" evidence="4">
    <location>
        <position position="51"/>
    </location>
</feature>
<evidence type="ECO:0000256" key="3">
    <source>
        <dbReference type="ARBA" id="ARBA00023125"/>
    </source>
</evidence>
<dbReference type="InterPro" id="IPR001789">
    <property type="entry name" value="Sig_transdc_resp-reg_receiver"/>
</dbReference>
<dbReference type="GO" id="GO:0005829">
    <property type="term" value="C:cytosol"/>
    <property type="evidence" value="ECO:0007669"/>
    <property type="project" value="TreeGrafter"/>
</dbReference>
<gene>
    <name evidence="8" type="ORF">EPA93_35345</name>
</gene>
<evidence type="ECO:0000313" key="8">
    <source>
        <dbReference type="EMBL" id="QBD80963.1"/>
    </source>
</evidence>
<dbReference type="GO" id="GO:0032993">
    <property type="term" value="C:protein-DNA complex"/>
    <property type="evidence" value="ECO:0007669"/>
    <property type="project" value="TreeGrafter"/>
</dbReference>
<evidence type="ECO:0000259" key="7">
    <source>
        <dbReference type="PROSITE" id="PS51755"/>
    </source>
</evidence>
<dbReference type="InterPro" id="IPR036388">
    <property type="entry name" value="WH-like_DNA-bd_sf"/>
</dbReference>
<evidence type="ECO:0000256" key="5">
    <source>
        <dbReference type="PROSITE-ProRule" id="PRU01091"/>
    </source>
</evidence>
<dbReference type="InterPro" id="IPR039420">
    <property type="entry name" value="WalR-like"/>
</dbReference>
<dbReference type="OrthoDB" id="9790442at2"/>
<dbReference type="RefSeq" id="WP_129892025.1">
    <property type="nucleotide sequence ID" value="NZ_CP035758.1"/>
</dbReference>
<dbReference type="GO" id="GO:0006355">
    <property type="term" value="P:regulation of DNA-templated transcription"/>
    <property type="evidence" value="ECO:0007669"/>
    <property type="project" value="InterPro"/>
</dbReference>
<dbReference type="SUPFAM" id="SSF52172">
    <property type="entry name" value="CheY-like"/>
    <property type="match status" value="1"/>
</dbReference>
<evidence type="ECO:0000256" key="1">
    <source>
        <dbReference type="ARBA" id="ARBA00022553"/>
    </source>
</evidence>
<protein>
    <submittedName>
        <fullName evidence="8">Response regulator transcription factor</fullName>
    </submittedName>
</protein>
<dbReference type="GO" id="GO:0000156">
    <property type="term" value="F:phosphorelay response regulator activity"/>
    <property type="evidence" value="ECO:0007669"/>
    <property type="project" value="TreeGrafter"/>
</dbReference>
<dbReference type="PANTHER" id="PTHR48111:SF40">
    <property type="entry name" value="PHOSPHATE REGULON TRANSCRIPTIONAL REGULATORY PROTEIN PHOB"/>
    <property type="match status" value="1"/>
</dbReference>
<dbReference type="InterPro" id="IPR011006">
    <property type="entry name" value="CheY-like_superfamily"/>
</dbReference>
<dbReference type="InterPro" id="IPR001867">
    <property type="entry name" value="OmpR/PhoB-type_DNA-bd"/>
</dbReference>
<evidence type="ECO:0000256" key="2">
    <source>
        <dbReference type="ARBA" id="ARBA00023012"/>
    </source>
</evidence>
<accession>A0A4P6JZN6</accession>
<evidence type="ECO:0000259" key="6">
    <source>
        <dbReference type="PROSITE" id="PS50110"/>
    </source>
</evidence>
<keyword evidence="2" id="KW-0902">Two-component regulatory system</keyword>
<keyword evidence="3 5" id="KW-0238">DNA-binding</keyword>
<feature type="domain" description="Response regulatory" evidence="6">
    <location>
        <begin position="2"/>
        <end position="114"/>
    </location>
</feature>
<dbReference type="CDD" id="cd00383">
    <property type="entry name" value="trans_reg_C"/>
    <property type="match status" value="1"/>
</dbReference>
<reference evidence="8 9" key="1">
    <citation type="submission" date="2019-01" db="EMBL/GenBank/DDBJ databases">
        <title>Ktedonosporobacter rubrisoli SCAWS-G2.</title>
        <authorList>
            <person name="Huang Y."/>
            <person name="Yan B."/>
        </authorList>
    </citation>
    <scope>NUCLEOTIDE SEQUENCE [LARGE SCALE GENOMIC DNA]</scope>
    <source>
        <strain evidence="8 9">SCAWS-G2</strain>
    </source>
</reference>
<feature type="domain" description="OmpR/PhoB-type" evidence="7">
    <location>
        <begin position="121"/>
        <end position="216"/>
    </location>
</feature>
<dbReference type="PROSITE" id="PS51755">
    <property type="entry name" value="OMPR_PHOB"/>
    <property type="match status" value="1"/>
</dbReference>
<proteinExistence type="predicted"/>
<dbReference type="AlphaFoldDB" id="A0A4P6JZN6"/>
<dbReference type="KEGG" id="kbs:EPA93_35345"/>
<keyword evidence="9" id="KW-1185">Reference proteome</keyword>
<feature type="DNA-binding region" description="OmpR/PhoB-type" evidence="5">
    <location>
        <begin position="121"/>
        <end position="216"/>
    </location>
</feature>
<dbReference type="Gene3D" id="1.10.10.10">
    <property type="entry name" value="Winged helix-like DNA-binding domain superfamily/Winged helix DNA-binding domain"/>
    <property type="match status" value="1"/>
</dbReference>
<dbReference type="SMART" id="SM00448">
    <property type="entry name" value="REC"/>
    <property type="match status" value="1"/>
</dbReference>
<evidence type="ECO:0000256" key="4">
    <source>
        <dbReference type="PROSITE-ProRule" id="PRU00169"/>
    </source>
</evidence>
<evidence type="ECO:0000313" key="9">
    <source>
        <dbReference type="Proteomes" id="UP000290365"/>
    </source>
</evidence>
<dbReference type="PANTHER" id="PTHR48111">
    <property type="entry name" value="REGULATOR OF RPOS"/>
    <property type="match status" value="1"/>
</dbReference>
<dbReference type="Proteomes" id="UP000290365">
    <property type="component" value="Chromosome"/>
</dbReference>
<dbReference type="Pfam" id="PF00072">
    <property type="entry name" value="Response_reg"/>
    <property type="match status" value="1"/>
</dbReference>
<dbReference type="Gene3D" id="6.10.250.690">
    <property type="match status" value="1"/>
</dbReference>
<name>A0A4P6JZN6_KTERU</name>
<organism evidence="8 9">
    <name type="scientific">Ktedonosporobacter rubrisoli</name>
    <dbReference type="NCBI Taxonomy" id="2509675"/>
    <lineage>
        <taxon>Bacteria</taxon>
        <taxon>Bacillati</taxon>
        <taxon>Chloroflexota</taxon>
        <taxon>Ktedonobacteria</taxon>
        <taxon>Ktedonobacterales</taxon>
        <taxon>Ktedonosporobacteraceae</taxon>
        <taxon>Ktedonosporobacter</taxon>
    </lineage>
</organism>